<reference evidence="3" key="1">
    <citation type="submission" date="2022-01" db="EMBL/GenBank/DDBJ databases">
        <authorList>
            <person name="King R."/>
        </authorList>
    </citation>
    <scope>NUCLEOTIDE SEQUENCE</scope>
</reference>
<sequence length="350" mass="39107">MMAIVNILLITFIFITWSSNLSFCLDQPKKDPNHIRCTNNFNCSAHAYCHQSGICQCKEHYIPDREPNIPGKKAYHTVCLREASFIGDHCKKDIQCKSTFGVHSECYFSDSNSQLGGCQCTKEAHYKNGMCHKTSLIGDRCDVNDNCFTKSTNIQAYCDLGRCICPPMYHPTADAYDCQPSSGLGGPCLDDTGCTVLNSGCRYGFCRCKQKFVTGDRNDSCLILAEKLEDPCVVHDQCSVALQNARCDEEKGICVCENDSHNVDGKCWKTVRFLEPCRYNSECLIEKGFKHGITCKEGLCQCKDGFVMEEQSYCLKVNSTETNAGHALSPKVHLYGGLLLMIIIIRFKSV</sequence>
<dbReference type="InterPro" id="IPR006149">
    <property type="entry name" value="EB_dom"/>
</dbReference>
<evidence type="ECO:0000313" key="4">
    <source>
        <dbReference type="Proteomes" id="UP001152798"/>
    </source>
</evidence>
<evidence type="ECO:0000256" key="1">
    <source>
        <dbReference type="SAM" id="SignalP"/>
    </source>
</evidence>
<feature type="signal peptide" evidence="1">
    <location>
        <begin position="1"/>
        <end position="18"/>
    </location>
</feature>
<feature type="domain" description="EB" evidence="2">
    <location>
        <begin position="256"/>
        <end position="314"/>
    </location>
</feature>
<dbReference type="AlphaFoldDB" id="A0A9P0E651"/>
<dbReference type="Pfam" id="PF01683">
    <property type="entry name" value="EB"/>
    <property type="match status" value="2"/>
</dbReference>
<feature type="chain" id="PRO_5040137715" description="EB domain-containing protein" evidence="1">
    <location>
        <begin position="19"/>
        <end position="350"/>
    </location>
</feature>
<keyword evidence="1" id="KW-0732">Signal</keyword>
<dbReference type="PANTHER" id="PTHR39069:SF8">
    <property type="entry name" value="FI17111P1"/>
    <property type="match status" value="1"/>
</dbReference>
<accession>A0A9P0E651</accession>
<organism evidence="3 4">
    <name type="scientific">Nezara viridula</name>
    <name type="common">Southern green stink bug</name>
    <name type="synonym">Cimex viridulus</name>
    <dbReference type="NCBI Taxonomy" id="85310"/>
    <lineage>
        <taxon>Eukaryota</taxon>
        <taxon>Metazoa</taxon>
        <taxon>Ecdysozoa</taxon>
        <taxon>Arthropoda</taxon>
        <taxon>Hexapoda</taxon>
        <taxon>Insecta</taxon>
        <taxon>Pterygota</taxon>
        <taxon>Neoptera</taxon>
        <taxon>Paraneoptera</taxon>
        <taxon>Hemiptera</taxon>
        <taxon>Heteroptera</taxon>
        <taxon>Panheteroptera</taxon>
        <taxon>Pentatomomorpha</taxon>
        <taxon>Pentatomoidea</taxon>
        <taxon>Pentatomidae</taxon>
        <taxon>Pentatominae</taxon>
        <taxon>Nezara</taxon>
    </lineage>
</organism>
<gene>
    <name evidence="3" type="ORF">NEZAVI_LOCUS547</name>
</gene>
<evidence type="ECO:0000259" key="2">
    <source>
        <dbReference type="Pfam" id="PF01683"/>
    </source>
</evidence>
<proteinExistence type="predicted"/>
<evidence type="ECO:0000313" key="3">
    <source>
        <dbReference type="EMBL" id="CAH1389082.1"/>
    </source>
</evidence>
<protein>
    <recommendedName>
        <fullName evidence="2">EB domain-containing protein</fullName>
    </recommendedName>
</protein>
<dbReference type="PANTHER" id="PTHR39069">
    <property type="entry name" value="ECDYSONE-INDUCIBLE GENE E1, ISOFORM A"/>
    <property type="match status" value="1"/>
</dbReference>
<dbReference type="OrthoDB" id="6590390at2759"/>
<feature type="domain" description="EB" evidence="2">
    <location>
        <begin position="120"/>
        <end position="172"/>
    </location>
</feature>
<name>A0A9P0E651_NEZVI</name>
<dbReference type="Proteomes" id="UP001152798">
    <property type="component" value="Chromosome 1"/>
</dbReference>
<dbReference type="EMBL" id="OV725077">
    <property type="protein sequence ID" value="CAH1389082.1"/>
    <property type="molecule type" value="Genomic_DNA"/>
</dbReference>
<keyword evidence="4" id="KW-1185">Reference proteome</keyword>